<organism evidence="2">
    <name type="scientific">uncultured Caudovirales phage</name>
    <dbReference type="NCBI Taxonomy" id="2100421"/>
    <lineage>
        <taxon>Viruses</taxon>
        <taxon>Duplodnaviria</taxon>
        <taxon>Heunggongvirae</taxon>
        <taxon>Uroviricota</taxon>
        <taxon>Caudoviricetes</taxon>
        <taxon>Peduoviridae</taxon>
        <taxon>Maltschvirus</taxon>
        <taxon>Maltschvirus maltsch</taxon>
    </lineage>
</organism>
<proteinExistence type="predicted"/>
<reference evidence="2" key="1">
    <citation type="submission" date="2020-04" db="EMBL/GenBank/DDBJ databases">
        <authorList>
            <person name="Chiriac C."/>
            <person name="Salcher M."/>
            <person name="Ghai R."/>
            <person name="Kavagutti S V."/>
        </authorList>
    </citation>
    <scope>NUCLEOTIDE SEQUENCE</scope>
</reference>
<protein>
    <recommendedName>
        <fullName evidence="1">Transcriptional repressor NrdR-like N-terminal domain-containing protein</fullName>
    </recommendedName>
</protein>
<gene>
    <name evidence="2" type="ORF">UFOVP13_19</name>
</gene>
<evidence type="ECO:0000259" key="1">
    <source>
        <dbReference type="Pfam" id="PF22811"/>
    </source>
</evidence>
<dbReference type="InterPro" id="IPR055173">
    <property type="entry name" value="NrdR-like_N"/>
</dbReference>
<dbReference type="Pfam" id="PF22811">
    <property type="entry name" value="Zn_ribbon_NrdR"/>
    <property type="match status" value="1"/>
</dbReference>
<evidence type="ECO:0000313" key="2">
    <source>
        <dbReference type="EMBL" id="CAB4121318.1"/>
    </source>
</evidence>
<accession>A0A6J5KH30</accession>
<dbReference type="EMBL" id="LR796145">
    <property type="protein sequence ID" value="CAB4121318.1"/>
    <property type="molecule type" value="Genomic_DNA"/>
</dbReference>
<name>A0A6J5KH30_9CAUD</name>
<feature type="domain" description="Transcriptional repressor NrdR-like N-terminal" evidence="1">
    <location>
        <begin position="5"/>
        <end position="46"/>
    </location>
</feature>
<sequence length="59" mass="7306">MNPVMLCPKCHAPENRLLRLTQHKKHNYLRRRRVCKACEYRWNTLEIVEKEIEIEEQEQ</sequence>